<dbReference type="Pfam" id="PF16068">
    <property type="entry name" value="DUF4810"/>
    <property type="match status" value="1"/>
</dbReference>
<comment type="caution">
    <text evidence="3">The sequence shown here is derived from an EMBL/GenBank/DDBJ whole genome shotgun (WGS) entry which is preliminary data.</text>
</comment>
<dbReference type="PIRSF" id="PIRSF020555">
    <property type="entry name" value="UCP020555"/>
    <property type="match status" value="1"/>
</dbReference>
<dbReference type="RefSeq" id="WP_039126998.1">
    <property type="nucleotide sequence ID" value="NZ_CAMLAP010000006.1"/>
</dbReference>
<reference evidence="3 4" key="1">
    <citation type="submission" date="2019-07" db="EMBL/GenBank/DDBJ databases">
        <title>Gilliamella genomes.</title>
        <authorList>
            <person name="Zheng H."/>
        </authorList>
    </citation>
    <scope>NUCLEOTIDE SEQUENCE [LARGE SCALE GENOMIC DNA]</scope>
    <source>
        <strain evidence="3 4">W8127</strain>
    </source>
</reference>
<sequence>MLKKQYMTYLLFSGVLLLLSGCQSSKTIYYWDGYQENLYNYNQPDKSSYSEQIVALEKSIEKAKSANKPIPPGLHAHLGLLYTTQGNNNKAIEQFELEKTLFPESKNFIEFVERKYQGR</sequence>
<name>A0A556SQ20_9GAMM</name>
<evidence type="ECO:0000256" key="2">
    <source>
        <dbReference type="SAM" id="SignalP"/>
    </source>
</evidence>
<feature type="signal peptide" evidence="2">
    <location>
        <begin position="1"/>
        <end position="25"/>
    </location>
</feature>
<dbReference type="PROSITE" id="PS51257">
    <property type="entry name" value="PROKAR_LIPOPROTEIN"/>
    <property type="match status" value="1"/>
</dbReference>
<dbReference type="InterPro" id="IPR019734">
    <property type="entry name" value="TPR_rpt"/>
</dbReference>
<proteinExistence type="predicted"/>
<evidence type="ECO:0000313" key="4">
    <source>
        <dbReference type="Proteomes" id="UP000319483"/>
    </source>
</evidence>
<evidence type="ECO:0000256" key="1">
    <source>
        <dbReference type="PROSITE-ProRule" id="PRU00339"/>
    </source>
</evidence>
<dbReference type="Proteomes" id="UP000319483">
    <property type="component" value="Unassembled WGS sequence"/>
</dbReference>
<organism evidence="3 4">
    <name type="scientific">Gilliamella apicola</name>
    <dbReference type="NCBI Taxonomy" id="1196095"/>
    <lineage>
        <taxon>Bacteria</taxon>
        <taxon>Pseudomonadati</taxon>
        <taxon>Pseudomonadota</taxon>
        <taxon>Gammaproteobacteria</taxon>
        <taxon>Orbales</taxon>
        <taxon>Orbaceae</taxon>
        <taxon>Gilliamella</taxon>
    </lineage>
</organism>
<feature type="repeat" description="TPR" evidence="1">
    <location>
        <begin position="72"/>
        <end position="105"/>
    </location>
</feature>
<dbReference type="InterPro" id="IPR014508">
    <property type="entry name" value="UCP020555_TPR-like"/>
</dbReference>
<keyword evidence="2" id="KW-0732">Signal</keyword>
<dbReference type="EMBL" id="VMHM01000007">
    <property type="protein sequence ID" value="TSK03240.1"/>
    <property type="molecule type" value="Genomic_DNA"/>
</dbReference>
<protein>
    <submittedName>
        <fullName evidence="3">DUF4810 domain-containing protein</fullName>
    </submittedName>
</protein>
<dbReference type="AlphaFoldDB" id="A0A556SQ20"/>
<keyword evidence="1" id="KW-0802">TPR repeat</keyword>
<evidence type="ECO:0000313" key="3">
    <source>
        <dbReference type="EMBL" id="TSK03240.1"/>
    </source>
</evidence>
<dbReference type="PROSITE" id="PS50005">
    <property type="entry name" value="TPR"/>
    <property type="match status" value="1"/>
</dbReference>
<accession>A0A556SQ20</accession>
<feature type="chain" id="PRO_5022726014" evidence="2">
    <location>
        <begin position="26"/>
        <end position="119"/>
    </location>
</feature>
<gene>
    <name evidence="3" type="ORF">FPQ15_06130</name>
</gene>